<dbReference type="PANTHER" id="PTHR21310:SF15">
    <property type="entry name" value="AMINOGLYCOSIDE PHOSPHOTRANSFERASE DOMAIN-CONTAINING PROTEIN"/>
    <property type="match status" value="1"/>
</dbReference>
<feature type="domain" description="Aminoglycoside phosphotransferase" evidence="1">
    <location>
        <begin position="17"/>
        <end position="233"/>
    </location>
</feature>
<evidence type="ECO:0000313" key="3">
    <source>
        <dbReference type="Proteomes" id="UP000521032"/>
    </source>
</evidence>
<evidence type="ECO:0000313" key="2">
    <source>
        <dbReference type="EMBL" id="CAD2080052.1"/>
    </source>
</evidence>
<organism evidence="2 3">
    <name type="scientific">Phocicoccus schoeneichii</name>
    <dbReference type="NCBI Taxonomy" id="1812261"/>
    <lineage>
        <taxon>Bacteria</taxon>
        <taxon>Bacillati</taxon>
        <taxon>Bacillota</taxon>
        <taxon>Bacilli</taxon>
        <taxon>Bacillales</taxon>
        <taxon>Salinicoccaceae</taxon>
        <taxon>Phocicoccus</taxon>
    </lineage>
</organism>
<sequence>MKKIPESFGLDIARVLEVEDSHSSEVFKVILTSGEIVYVKYPYSKLKYQRELDSFNILNEKVRIPKLLDFNSETFLLSELKGRPLSKNDPPNIAYQVGVLHAKMHNVRPHEDIIYSGIKNEYPHWNTFVEQMFEGFKENVKSAIDKDLYNKSILKFEQMKNNLPEPDGPCFIHMDFRPANIIVDNDKVTGVIDFESVRFGSSEIDFTKIYRDYLRFDADVFGAYKEGYRSVRPLIDLNLVLPFYEFTNAFMSIGWCVKRGITENQSFYDASLETLITLINREESHE</sequence>
<accession>A0A6V7RP87</accession>
<dbReference type="Gene3D" id="3.90.1200.10">
    <property type="match status" value="1"/>
</dbReference>
<dbReference type="Pfam" id="PF01636">
    <property type="entry name" value="APH"/>
    <property type="match status" value="1"/>
</dbReference>
<dbReference type="Proteomes" id="UP000521032">
    <property type="component" value="Unassembled WGS sequence"/>
</dbReference>
<evidence type="ECO:0000259" key="1">
    <source>
        <dbReference type="Pfam" id="PF01636"/>
    </source>
</evidence>
<comment type="caution">
    <text evidence="2">The sequence shown here is derived from an EMBL/GenBank/DDBJ whole genome shotgun (WGS) entry which is preliminary data.</text>
</comment>
<dbReference type="RefSeq" id="WP_229713922.1">
    <property type="nucleotide sequence ID" value="NZ_BMDB01000004.1"/>
</dbReference>
<protein>
    <recommendedName>
        <fullName evidence="1">Aminoglycoside phosphotransferase domain-containing protein</fullName>
    </recommendedName>
</protein>
<dbReference type="SUPFAM" id="SSF56112">
    <property type="entry name" value="Protein kinase-like (PK-like)"/>
    <property type="match status" value="1"/>
</dbReference>
<dbReference type="AlphaFoldDB" id="A0A6V7RP87"/>
<dbReference type="InterPro" id="IPR051678">
    <property type="entry name" value="AGP_Transferase"/>
</dbReference>
<proteinExistence type="predicted"/>
<name>A0A6V7RP87_9BACL</name>
<gene>
    <name evidence="2" type="ORF">JEOSCH030_01785</name>
</gene>
<dbReference type="EMBL" id="CAJEWE010000011">
    <property type="protein sequence ID" value="CAD2080052.1"/>
    <property type="molecule type" value="Genomic_DNA"/>
</dbReference>
<keyword evidence="3" id="KW-1185">Reference proteome</keyword>
<dbReference type="InterPro" id="IPR011009">
    <property type="entry name" value="Kinase-like_dom_sf"/>
</dbReference>
<dbReference type="PANTHER" id="PTHR21310">
    <property type="entry name" value="AMINOGLYCOSIDE PHOSPHOTRANSFERASE-RELATED-RELATED"/>
    <property type="match status" value="1"/>
</dbReference>
<dbReference type="InterPro" id="IPR002575">
    <property type="entry name" value="Aminoglycoside_PTrfase"/>
</dbReference>
<reference evidence="2 3" key="1">
    <citation type="submission" date="2020-07" db="EMBL/GenBank/DDBJ databases">
        <authorList>
            <person name="Criscuolo A."/>
        </authorList>
    </citation>
    <scope>NUCLEOTIDE SEQUENCE [LARGE SCALE GENOMIC DNA]</scope>
    <source>
        <strain evidence="3">CIP 111030</strain>
    </source>
</reference>